<evidence type="ECO:0000256" key="1">
    <source>
        <dbReference type="SAM" id="SignalP"/>
    </source>
</evidence>
<protein>
    <submittedName>
        <fullName evidence="3">DUF1566 domain-containing protein</fullName>
    </submittedName>
</protein>
<feature type="chain" id="PRO_5045701444" evidence="1">
    <location>
        <begin position="30"/>
        <end position="235"/>
    </location>
</feature>
<organism evidence="3 4">
    <name type="scientific">Thalassomonas haliotis</name>
    <dbReference type="NCBI Taxonomy" id="485448"/>
    <lineage>
        <taxon>Bacteria</taxon>
        <taxon>Pseudomonadati</taxon>
        <taxon>Pseudomonadota</taxon>
        <taxon>Gammaproteobacteria</taxon>
        <taxon>Alteromonadales</taxon>
        <taxon>Colwelliaceae</taxon>
        <taxon>Thalassomonas</taxon>
    </lineage>
</organism>
<feature type="signal peptide" evidence="1">
    <location>
        <begin position="1"/>
        <end position="29"/>
    </location>
</feature>
<evidence type="ECO:0000313" key="4">
    <source>
        <dbReference type="Proteomes" id="UP001215231"/>
    </source>
</evidence>
<name>A0ABY7VKZ4_9GAMM</name>
<dbReference type="Proteomes" id="UP001215231">
    <property type="component" value="Chromosome"/>
</dbReference>
<accession>A0ABY7VKZ4</accession>
<sequence>MKKFTQLVKASISFSLFTVAMSISSQASASLIVRDGGMVYDDVLDITWLQDANYAMTTGRPNAGKISWSDAKSWASGLVYGGYDDWRLPNISPEDTNCAIGTDPVIYSGYNCTKNELGHLFYEDFGFEVGATTPISTEEGLRNMNLFTNIGSGRYWFGSGIPHPTRNSTNAFVFNTRAGNLSNSPTDRTSYVNYAWFVRDGDVANTGEVSEVPEPGSLALLSLAVFGLGVRRFSS</sequence>
<dbReference type="RefSeq" id="WP_274053580.1">
    <property type="nucleotide sequence ID" value="NZ_CP059693.1"/>
</dbReference>
<dbReference type="Pfam" id="PF07589">
    <property type="entry name" value="PEP-CTERM"/>
    <property type="match status" value="1"/>
</dbReference>
<proteinExistence type="predicted"/>
<keyword evidence="4" id="KW-1185">Reference proteome</keyword>
<dbReference type="EMBL" id="CP059693">
    <property type="protein sequence ID" value="WDE14447.1"/>
    <property type="molecule type" value="Genomic_DNA"/>
</dbReference>
<reference evidence="3 4" key="1">
    <citation type="journal article" date="2022" name="Mar. Drugs">
        <title>Bioassay-Guided Fractionation Leads to the Detection of Cholic Acid Generated by the Rare Thalassomonas sp.</title>
        <authorList>
            <person name="Pheiffer F."/>
            <person name="Schneider Y.K."/>
            <person name="Hansen E.H."/>
            <person name="Andersen J.H."/>
            <person name="Isaksson J."/>
            <person name="Busche T."/>
            <person name="R C."/>
            <person name="Kalinowski J."/>
            <person name="Zyl L.V."/>
            <person name="Trindade M."/>
        </authorList>
    </citation>
    <scope>NUCLEOTIDE SEQUENCE [LARGE SCALE GENOMIC DNA]</scope>
    <source>
        <strain evidence="3 4">A5K-61T</strain>
    </source>
</reference>
<evidence type="ECO:0000313" key="3">
    <source>
        <dbReference type="EMBL" id="WDE14447.1"/>
    </source>
</evidence>
<evidence type="ECO:0000259" key="2">
    <source>
        <dbReference type="Pfam" id="PF07589"/>
    </source>
</evidence>
<gene>
    <name evidence="3" type="ORF">H3N35_07245</name>
</gene>
<keyword evidence="1" id="KW-0732">Signal</keyword>
<dbReference type="NCBIfam" id="TIGR02595">
    <property type="entry name" value="PEP_CTERM"/>
    <property type="match status" value="1"/>
</dbReference>
<dbReference type="InterPro" id="IPR013424">
    <property type="entry name" value="Ice-binding_C"/>
</dbReference>
<feature type="domain" description="Ice-binding protein C-terminal" evidence="2">
    <location>
        <begin position="212"/>
        <end position="232"/>
    </location>
</feature>